<evidence type="ECO:0000256" key="1">
    <source>
        <dbReference type="SAM" id="MobiDB-lite"/>
    </source>
</evidence>
<dbReference type="EMBL" id="JAXOTQ010000066">
    <property type="protein sequence ID" value="MDZ5494254.1"/>
    <property type="molecule type" value="Genomic_DNA"/>
</dbReference>
<protein>
    <submittedName>
        <fullName evidence="2">Uncharacterized protein</fullName>
    </submittedName>
</protein>
<organism evidence="2 3">
    <name type="scientific">Micromonospora sicca</name>
    <dbReference type="NCBI Taxonomy" id="2202420"/>
    <lineage>
        <taxon>Bacteria</taxon>
        <taxon>Bacillati</taxon>
        <taxon>Actinomycetota</taxon>
        <taxon>Actinomycetes</taxon>
        <taxon>Micromonosporales</taxon>
        <taxon>Micromonosporaceae</taxon>
        <taxon>Micromonospora</taxon>
    </lineage>
</organism>
<feature type="region of interest" description="Disordered" evidence="1">
    <location>
        <begin position="33"/>
        <end position="67"/>
    </location>
</feature>
<dbReference type="Proteomes" id="UP001290101">
    <property type="component" value="Unassembled WGS sequence"/>
</dbReference>
<evidence type="ECO:0000313" key="2">
    <source>
        <dbReference type="EMBL" id="MDZ5494254.1"/>
    </source>
</evidence>
<accession>A0ABU5JPK8</accession>
<gene>
    <name evidence="2" type="ORF">U2F25_33235</name>
</gene>
<proteinExistence type="predicted"/>
<comment type="caution">
    <text evidence="2">The sequence shown here is derived from an EMBL/GenBank/DDBJ whole genome shotgun (WGS) entry which is preliminary data.</text>
</comment>
<dbReference type="RefSeq" id="WP_322443728.1">
    <property type="nucleotide sequence ID" value="NZ_JAXOTQ010000066.1"/>
</dbReference>
<evidence type="ECO:0000313" key="3">
    <source>
        <dbReference type="Proteomes" id="UP001290101"/>
    </source>
</evidence>
<name>A0ABU5JPK8_9ACTN</name>
<reference evidence="2 3" key="1">
    <citation type="submission" date="2023-12" db="EMBL/GenBank/DDBJ databases">
        <title>Micromonospora sp. nov., isolated from Atacama Desert.</title>
        <authorList>
            <person name="Carro L."/>
            <person name="Golinska P."/>
            <person name="Klenk H.-P."/>
            <person name="Goodfellow M."/>
        </authorList>
    </citation>
    <scope>NUCLEOTIDE SEQUENCE [LARGE SCALE GENOMIC DNA]</scope>
    <source>
        <strain evidence="2 3">4G53</strain>
    </source>
</reference>
<keyword evidence="3" id="KW-1185">Reference proteome</keyword>
<sequence>MRAEALFAGGRKRAALEEVRVVWLSAVAAEKETQGGRRLGGDDTVAEDAQRAGTGKIERGVGDPVGG</sequence>